<feature type="compositionally biased region" description="Gly residues" evidence="2">
    <location>
        <begin position="263"/>
        <end position="277"/>
    </location>
</feature>
<dbReference type="InterPro" id="IPR026581">
    <property type="entry name" value="TCP10L/CENPJ"/>
</dbReference>
<protein>
    <recommendedName>
        <fullName evidence="3">Centromere protein J C-terminal domain-containing protein</fullName>
    </recommendedName>
</protein>
<evidence type="ECO:0000256" key="1">
    <source>
        <dbReference type="ARBA" id="ARBA00005627"/>
    </source>
</evidence>
<feature type="region of interest" description="Disordered" evidence="2">
    <location>
        <begin position="1"/>
        <end position="139"/>
    </location>
</feature>
<evidence type="ECO:0000259" key="3">
    <source>
        <dbReference type="Pfam" id="PF07202"/>
    </source>
</evidence>
<dbReference type="GO" id="GO:0005814">
    <property type="term" value="C:centriole"/>
    <property type="evidence" value="ECO:0007669"/>
    <property type="project" value="TreeGrafter"/>
</dbReference>
<dbReference type="GO" id="GO:0015631">
    <property type="term" value="F:tubulin binding"/>
    <property type="evidence" value="ECO:0007669"/>
    <property type="project" value="TreeGrafter"/>
</dbReference>
<dbReference type="GO" id="GO:0060271">
    <property type="term" value="P:cilium assembly"/>
    <property type="evidence" value="ECO:0007669"/>
    <property type="project" value="TreeGrafter"/>
</dbReference>
<proteinExistence type="inferred from homology"/>
<dbReference type="GO" id="GO:0005813">
    <property type="term" value="C:centrosome"/>
    <property type="evidence" value="ECO:0007669"/>
    <property type="project" value="TreeGrafter"/>
</dbReference>
<reference evidence="4 5" key="1">
    <citation type="submission" date="2019-06" db="EMBL/GenBank/DDBJ databases">
        <title>Draft genomes of female and male turbot (Scophthalmus maximus).</title>
        <authorList>
            <person name="Xu H."/>
            <person name="Xu X.-W."/>
            <person name="Shao C."/>
            <person name="Chen S."/>
        </authorList>
    </citation>
    <scope>NUCLEOTIDE SEQUENCE [LARGE SCALE GENOMIC DNA]</scope>
    <source>
        <strain evidence="4">Ysfricsl-2016a</strain>
        <tissue evidence="4">Blood</tissue>
    </source>
</reference>
<feature type="compositionally biased region" description="Basic and acidic residues" evidence="2">
    <location>
        <begin position="120"/>
        <end position="129"/>
    </location>
</feature>
<dbReference type="InterPro" id="IPR047002">
    <property type="entry name" value="Tcp10_C_sf"/>
</dbReference>
<feature type="region of interest" description="Disordered" evidence="2">
    <location>
        <begin position="212"/>
        <end position="358"/>
    </location>
</feature>
<dbReference type="Gene3D" id="2.60.450.20">
    <property type="match status" value="1"/>
</dbReference>
<comment type="similarity">
    <text evidence="1">Belongs to the TCP10 family.</text>
</comment>
<feature type="domain" description="Centromere protein J C-terminal" evidence="3">
    <location>
        <begin position="502"/>
        <end position="532"/>
    </location>
</feature>
<sequence length="544" mass="58692">MNRNKIEVAGQPELQRTASPGQQQQQQQPSGKSVSKDGRTTQIQTQTEDFSRATEDSQAEEKTHSDEPPPPRPPLSEPTVGGKRETEHSGETAGRCVGEDEVKGQTELAAPRGETGRAAASEDRRERVRTPPQPNAVYGSGLVQHFNISLPAREESGVSPRAWRNQEVIVSFRTANDHMGRVSSPDVETLSPGCDETNTHFQLCHCGGPRAGGNAGSHRVRGRGEPSPTNTARLRPPDGTRRPPTPPKRGAFPGHSTTRRSRGGGCGGGGGGGGGGSEDGDHPSTRCHQFPKLPSLPPGLGTHDSHWNPPEGDCASDAPGEAEEGRMSSGEVRQDQTLGPGPGAQHRSNRGNNTLGNLDINYIKQTGRRASDRRGLATSAAAGSRNAIPAHRKTETVTFFNGDVKHTSGDGKVVYYYAGPQTTHTTYPSGLEILHFPNRQIEKRHPGGQREILFPDRTIKCLEPDGSERTIFGDGTIVHVSPSGEKTVDFPSGQREIHTSRYKRREYPDGTVKTVFPGGRQETKYPSGRVHVRDENGVSASHWK</sequence>
<evidence type="ECO:0000313" key="5">
    <source>
        <dbReference type="Proteomes" id="UP000438429"/>
    </source>
</evidence>
<gene>
    <name evidence="4" type="ORF">F2P81_024499</name>
</gene>
<name>A0A6A4RUC6_SCOMX</name>
<dbReference type="PANTHER" id="PTHR10331">
    <property type="entry name" value="T COMPLEX PROTEIN 10"/>
    <property type="match status" value="1"/>
</dbReference>
<feature type="domain" description="Centromere protein J C-terminal" evidence="3">
    <location>
        <begin position="464"/>
        <end position="498"/>
    </location>
</feature>
<dbReference type="PANTHER" id="PTHR10331:SF6">
    <property type="entry name" value="SPINDLE ASSEMBLY ABNORMAL 4"/>
    <property type="match status" value="1"/>
</dbReference>
<dbReference type="GO" id="GO:0061511">
    <property type="term" value="P:centriole elongation"/>
    <property type="evidence" value="ECO:0007669"/>
    <property type="project" value="TreeGrafter"/>
</dbReference>
<feature type="compositionally biased region" description="Basic and acidic residues" evidence="2">
    <location>
        <begin position="49"/>
        <end position="69"/>
    </location>
</feature>
<dbReference type="AlphaFoldDB" id="A0A6A4RUC6"/>
<feature type="region of interest" description="Disordered" evidence="2">
    <location>
        <begin position="519"/>
        <end position="544"/>
    </location>
</feature>
<accession>A0A6A4RUC6</accession>
<dbReference type="Proteomes" id="UP000438429">
    <property type="component" value="Unassembled WGS sequence"/>
</dbReference>
<dbReference type="InterPro" id="IPR009852">
    <property type="entry name" value="CENPJ_C_dom"/>
</dbReference>
<comment type="caution">
    <text evidence="4">The sequence shown here is derived from an EMBL/GenBank/DDBJ whole genome shotgun (WGS) entry which is preliminary data.</text>
</comment>
<dbReference type="Pfam" id="PF07202">
    <property type="entry name" value="Tcp10_C"/>
    <property type="match status" value="2"/>
</dbReference>
<dbReference type="EMBL" id="VEVO01000022">
    <property type="protein sequence ID" value="KAF0023869.1"/>
    <property type="molecule type" value="Genomic_DNA"/>
</dbReference>
<evidence type="ECO:0000256" key="2">
    <source>
        <dbReference type="SAM" id="MobiDB-lite"/>
    </source>
</evidence>
<organism evidence="4 5">
    <name type="scientific">Scophthalmus maximus</name>
    <name type="common">Turbot</name>
    <name type="synonym">Psetta maxima</name>
    <dbReference type="NCBI Taxonomy" id="52904"/>
    <lineage>
        <taxon>Eukaryota</taxon>
        <taxon>Metazoa</taxon>
        <taxon>Chordata</taxon>
        <taxon>Craniata</taxon>
        <taxon>Vertebrata</taxon>
        <taxon>Euteleostomi</taxon>
        <taxon>Actinopterygii</taxon>
        <taxon>Neopterygii</taxon>
        <taxon>Teleostei</taxon>
        <taxon>Neoteleostei</taxon>
        <taxon>Acanthomorphata</taxon>
        <taxon>Carangaria</taxon>
        <taxon>Pleuronectiformes</taxon>
        <taxon>Pleuronectoidei</taxon>
        <taxon>Scophthalmidae</taxon>
        <taxon>Scophthalmus</taxon>
    </lineage>
</organism>
<evidence type="ECO:0000313" key="4">
    <source>
        <dbReference type="EMBL" id="KAF0023869.1"/>
    </source>
</evidence>